<dbReference type="EC" id="4.2.1.6" evidence="3"/>
<dbReference type="InterPro" id="IPR034593">
    <property type="entry name" value="DgoD-like"/>
</dbReference>
<dbReference type="PANTHER" id="PTHR48080:SF2">
    <property type="entry name" value="D-GALACTONATE DEHYDRATASE"/>
    <property type="match status" value="1"/>
</dbReference>
<dbReference type="InterPro" id="IPR013342">
    <property type="entry name" value="Mandelate_racemase_C"/>
</dbReference>
<dbReference type="InterPro" id="IPR013341">
    <property type="entry name" value="Mandelate_racemase_N_dom"/>
</dbReference>
<proteinExistence type="predicted"/>
<dbReference type="SFLD" id="SFLDS00001">
    <property type="entry name" value="Enolase"/>
    <property type="match status" value="1"/>
</dbReference>
<feature type="domain" description="Mandelate racemase/muconate lactonizing enzyme C-terminal" evidence="2">
    <location>
        <begin position="132"/>
        <end position="237"/>
    </location>
</feature>
<dbReference type="SUPFAM" id="SSF54826">
    <property type="entry name" value="Enolase N-terminal domain-like"/>
    <property type="match status" value="1"/>
</dbReference>
<dbReference type="InterPro" id="IPR029065">
    <property type="entry name" value="Enolase_C-like"/>
</dbReference>
<dbReference type="InterPro" id="IPR036849">
    <property type="entry name" value="Enolase-like_C_sf"/>
</dbReference>
<evidence type="ECO:0000313" key="3">
    <source>
        <dbReference type="EMBL" id="QDU90684.1"/>
    </source>
</evidence>
<keyword evidence="1 3" id="KW-0456">Lyase</keyword>
<dbReference type="Pfam" id="PF13378">
    <property type="entry name" value="MR_MLE_C"/>
    <property type="match status" value="1"/>
</dbReference>
<dbReference type="Gene3D" id="3.20.20.120">
    <property type="entry name" value="Enolase-like C-terminal domain"/>
    <property type="match status" value="1"/>
</dbReference>
<reference evidence="3 4" key="1">
    <citation type="submission" date="2019-02" db="EMBL/GenBank/DDBJ databases">
        <title>Deep-cultivation of Planctomycetes and their phenomic and genomic characterization uncovers novel biology.</title>
        <authorList>
            <person name="Wiegand S."/>
            <person name="Jogler M."/>
            <person name="Boedeker C."/>
            <person name="Pinto D."/>
            <person name="Vollmers J."/>
            <person name="Rivas-Marin E."/>
            <person name="Kohn T."/>
            <person name="Peeters S.H."/>
            <person name="Heuer A."/>
            <person name="Rast P."/>
            <person name="Oberbeckmann S."/>
            <person name="Bunk B."/>
            <person name="Jeske O."/>
            <person name="Meyerdierks A."/>
            <person name="Storesund J.E."/>
            <person name="Kallscheuer N."/>
            <person name="Luecker S."/>
            <person name="Lage O.M."/>
            <person name="Pohl T."/>
            <person name="Merkel B.J."/>
            <person name="Hornburger P."/>
            <person name="Mueller R.-W."/>
            <person name="Bruemmer F."/>
            <person name="Labrenz M."/>
            <person name="Spormann A.M."/>
            <person name="Op den Camp H."/>
            <person name="Overmann J."/>
            <person name="Amann R."/>
            <person name="Jetten M.S.M."/>
            <person name="Mascher T."/>
            <person name="Medema M.H."/>
            <person name="Devos D.P."/>
            <person name="Kaster A.-K."/>
            <person name="Ovreas L."/>
            <person name="Rohde M."/>
            <person name="Galperin M.Y."/>
            <person name="Jogler C."/>
        </authorList>
    </citation>
    <scope>NUCLEOTIDE SEQUENCE [LARGE SCALE GENOMIC DNA]</scope>
    <source>
        <strain evidence="3 4">Pla175</strain>
    </source>
</reference>
<dbReference type="EMBL" id="CP036291">
    <property type="protein sequence ID" value="QDU90684.1"/>
    <property type="molecule type" value="Genomic_DNA"/>
</dbReference>
<evidence type="ECO:0000256" key="1">
    <source>
        <dbReference type="ARBA" id="ARBA00023239"/>
    </source>
</evidence>
<keyword evidence="4" id="KW-1185">Reference proteome</keyword>
<dbReference type="Proteomes" id="UP000317429">
    <property type="component" value="Chromosome"/>
</dbReference>
<dbReference type="KEGG" id="pnd:Pla175_40930"/>
<dbReference type="SUPFAM" id="SSF51604">
    <property type="entry name" value="Enolase C-terminal domain-like"/>
    <property type="match status" value="1"/>
</dbReference>
<dbReference type="RefSeq" id="WP_145289680.1">
    <property type="nucleotide sequence ID" value="NZ_CP036291.1"/>
</dbReference>
<evidence type="ECO:0000259" key="2">
    <source>
        <dbReference type="SMART" id="SM00922"/>
    </source>
</evidence>
<protein>
    <submittedName>
        <fullName evidence="3">D-galactonate dehydratase</fullName>
        <ecNumber evidence="3">4.2.1.6</ecNumber>
    </submittedName>
</protein>
<dbReference type="Pfam" id="PF02746">
    <property type="entry name" value="MR_MLE_N"/>
    <property type="match status" value="1"/>
</dbReference>
<organism evidence="3 4">
    <name type="scientific">Pirellulimonas nuda</name>
    <dbReference type="NCBI Taxonomy" id="2528009"/>
    <lineage>
        <taxon>Bacteria</taxon>
        <taxon>Pseudomonadati</taxon>
        <taxon>Planctomycetota</taxon>
        <taxon>Planctomycetia</taxon>
        <taxon>Pirellulales</taxon>
        <taxon>Lacipirellulaceae</taxon>
        <taxon>Pirellulimonas</taxon>
    </lineage>
</organism>
<evidence type="ECO:0000313" key="4">
    <source>
        <dbReference type="Proteomes" id="UP000317429"/>
    </source>
</evidence>
<dbReference type="SFLD" id="SFLDG00179">
    <property type="entry name" value="mandelate_racemase"/>
    <property type="match status" value="1"/>
</dbReference>
<dbReference type="OrthoDB" id="9785902at2"/>
<dbReference type="InterPro" id="IPR029017">
    <property type="entry name" value="Enolase-like_N"/>
</dbReference>
<accession>A0A518DGT2</accession>
<dbReference type="CDD" id="cd03316">
    <property type="entry name" value="MR_like"/>
    <property type="match status" value="1"/>
</dbReference>
<dbReference type="PANTHER" id="PTHR48080">
    <property type="entry name" value="D-GALACTONATE DEHYDRATASE-RELATED"/>
    <property type="match status" value="1"/>
</dbReference>
<gene>
    <name evidence="3" type="primary">dgoD</name>
    <name evidence="3" type="ORF">Pla175_40930</name>
</gene>
<dbReference type="AlphaFoldDB" id="A0A518DGT2"/>
<dbReference type="Gene3D" id="3.30.390.10">
    <property type="entry name" value="Enolase-like, N-terminal domain"/>
    <property type="match status" value="1"/>
</dbReference>
<sequence>MKISRVTPLVLGTPWRDLTFVKVETDEGLVGYGEARALNRTESLLGYLKETTPRHLLGSDPMRIEALVHKLSRNDFGRPGEVVMTGIAVIEMACWDIMGKALGLPVYALLGGAVRDRIKAYANGWYKVERTPDEFQQAARTAVARGYRALKFDPFGPGFYELERSERLRSVALVEAVRDAVGPDVELLIEMHGRFSPPTAIALARDLARFDPGWFEEPVPPENLRTLKKVADAIRPLGVPVAVGERMHTPHEFAELLELQAADVLQVDITHYGGLLNTKKLAGWADAYYLQMAPHNVGGPVSTVAALHLAACTTNFRIQENFNDFDEPYVLDAAPGLPALDTDGCFPLPQGPGLGLEVDEALIAEHPQQTAHFNLFADNWQKREGAR</sequence>
<dbReference type="GO" id="GO:0008869">
    <property type="term" value="F:galactonate dehydratase activity"/>
    <property type="evidence" value="ECO:0007669"/>
    <property type="project" value="UniProtKB-EC"/>
</dbReference>
<dbReference type="SMART" id="SM00922">
    <property type="entry name" value="MR_MLE"/>
    <property type="match status" value="1"/>
</dbReference>
<name>A0A518DGT2_9BACT</name>